<gene>
    <name evidence="2" type="ORF">NQ315_014809</name>
</gene>
<evidence type="ECO:0000313" key="3">
    <source>
        <dbReference type="Proteomes" id="UP001159042"/>
    </source>
</evidence>
<dbReference type="SUPFAM" id="SSF56672">
    <property type="entry name" value="DNA/RNA polymerases"/>
    <property type="match status" value="1"/>
</dbReference>
<reference evidence="2 3" key="1">
    <citation type="journal article" date="2023" name="Insect Mol. Biol.">
        <title>Genome sequencing provides insights into the evolution of gene families encoding plant cell wall-degrading enzymes in longhorned beetles.</title>
        <authorList>
            <person name="Shin N.R."/>
            <person name="Okamura Y."/>
            <person name="Kirsch R."/>
            <person name="Pauchet Y."/>
        </authorList>
    </citation>
    <scope>NUCLEOTIDE SEQUENCE [LARGE SCALE GENOMIC DNA]</scope>
    <source>
        <strain evidence="2">EAD_L_NR</strain>
    </source>
</reference>
<feature type="domain" description="Reverse transcriptase" evidence="1">
    <location>
        <begin position="1"/>
        <end position="149"/>
    </location>
</feature>
<dbReference type="InterPro" id="IPR000477">
    <property type="entry name" value="RT_dom"/>
</dbReference>
<dbReference type="EMBL" id="JANEYG010000055">
    <property type="protein sequence ID" value="KAJ8915301.1"/>
    <property type="molecule type" value="Genomic_DNA"/>
</dbReference>
<dbReference type="CDD" id="cd00304">
    <property type="entry name" value="RT_like"/>
    <property type="match status" value="1"/>
</dbReference>
<evidence type="ECO:0000259" key="1">
    <source>
        <dbReference type="PROSITE" id="PS50878"/>
    </source>
</evidence>
<sequence length="312" mass="35809">MFISDAVKIVEDLLRFENVEDNIIVDILSILNFCLFQDFFTFNNKIYRQPDGLAMGSCLSPLLADIFMNFLENKFIITNNNNEILHWFRYVDDCLCFLNCDRTGAEALLTKLNNVHPKISFTLELENNNSINFLDISINKSNQSLEFSIYRKLTQTDHVRINEHLSRDNSAFGEHLRMTQHSFDPAVNSKIMHQVTSKNYNRLDFLEDVEIRGELSNNNNCLNTQSFDWCFLKCDFIGSLWMSEGLTPLTTENDSNNLMFGKGALQEVRIIAGPHSYLAACPHLDSTCPTCGQFFFVANYSSRTYKTSPGAY</sequence>
<dbReference type="AlphaFoldDB" id="A0AAV8VLT1"/>
<organism evidence="2 3">
    <name type="scientific">Exocentrus adspersus</name>
    <dbReference type="NCBI Taxonomy" id="1586481"/>
    <lineage>
        <taxon>Eukaryota</taxon>
        <taxon>Metazoa</taxon>
        <taxon>Ecdysozoa</taxon>
        <taxon>Arthropoda</taxon>
        <taxon>Hexapoda</taxon>
        <taxon>Insecta</taxon>
        <taxon>Pterygota</taxon>
        <taxon>Neoptera</taxon>
        <taxon>Endopterygota</taxon>
        <taxon>Coleoptera</taxon>
        <taxon>Polyphaga</taxon>
        <taxon>Cucujiformia</taxon>
        <taxon>Chrysomeloidea</taxon>
        <taxon>Cerambycidae</taxon>
        <taxon>Lamiinae</taxon>
        <taxon>Acanthocinini</taxon>
        <taxon>Exocentrus</taxon>
    </lineage>
</organism>
<evidence type="ECO:0000313" key="2">
    <source>
        <dbReference type="EMBL" id="KAJ8915301.1"/>
    </source>
</evidence>
<comment type="caution">
    <text evidence="2">The sequence shown here is derived from an EMBL/GenBank/DDBJ whole genome shotgun (WGS) entry which is preliminary data.</text>
</comment>
<dbReference type="InterPro" id="IPR043502">
    <property type="entry name" value="DNA/RNA_pol_sf"/>
</dbReference>
<dbReference type="Proteomes" id="UP001159042">
    <property type="component" value="Unassembled WGS sequence"/>
</dbReference>
<dbReference type="PANTHER" id="PTHR21301">
    <property type="entry name" value="REVERSE TRANSCRIPTASE"/>
    <property type="match status" value="1"/>
</dbReference>
<protein>
    <recommendedName>
        <fullName evidence="1">Reverse transcriptase domain-containing protein</fullName>
    </recommendedName>
</protein>
<dbReference type="GO" id="GO:0071897">
    <property type="term" value="P:DNA biosynthetic process"/>
    <property type="evidence" value="ECO:0007669"/>
    <property type="project" value="UniProtKB-ARBA"/>
</dbReference>
<dbReference type="PANTHER" id="PTHR21301:SF10">
    <property type="entry name" value="REVERSE TRANSCRIPTASE DOMAIN-CONTAINING PROTEIN"/>
    <property type="match status" value="1"/>
</dbReference>
<accession>A0AAV8VLT1</accession>
<dbReference type="PROSITE" id="PS50878">
    <property type="entry name" value="RT_POL"/>
    <property type="match status" value="1"/>
</dbReference>
<keyword evidence="3" id="KW-1185">Reference proteome</keyword>
<proteinExistence type="predicted"/>
<name>A0AAV8VLT1_9CUCU</name>